<dbReference type="SUPFAM" id="SSF52540">
    <property type="entry name" value="P-loop containing nucleoside triphosphate hydrolases"/>
    <property type="match status" value="1"/>
</dbReference>
<keyword evidence="5 9" id="KW-0547">Nucleotide-binding</keyword>
<dbReference type="InterPro" id="IPR024914">
    <property type="entry name" value="tRNA_acetyltr_TmcA"/>
</dbReference>
<comment type="caution">
    <text evidence="9">Lacks conserved residue(s) required for the propagation of feature annotation.</text>
</comment>
<dbReference type="Pfam" id="PF17176">
    <property type="entry name" value="tRNA_bind_3"/>
    <property type="match status" value="1"/>
</dbReference>
<comment type="similarity">
    <text evidence="9">Belongs to the TmcA family.</text>
</comment>
<dbReference type="InterPro" id="IPR032672">
    <property type="entry name" value="TmcA/NAT10/Kre33"/>
</dbReference>
<name>A0ABW4NWB2_9PAST</name>
<evidence type="ECO:0000256" key="6">
    <source>
        <dbReference type="ARBA" id="ARBA00022840"/>
    </source>
</evidence>
<dbReference type="InterPro" id="IPR033442">
    <property type="entry name" value="TmcA_tRNA_bind"/>
</dbReference>
<feature type="binding site" evidence="9">
    <location>
        <position position="321"/>
    </location>
    <ligand>
        <name>ATP</name>
        <dbReference type="ChEBI" id="CHEBI:30616"/>
    </ligand>
</feature>
<dbReference type="Pfam" id="PF08351">
    <property type="entry name" value="TmcA_N"/>
    <property type="match status" value="1"/>
</dbReference>
<keyword evidence="6 9" id="KW-0067">ATP-binding</keyword>
<keyword evidence="4 9" id="KW-0819">tRNA processing</keyword>
<dbReference type="HAMAP" id="MF_01886">
    <property type="entry name" value="tRNA_acetyltr_TmcA"/>
    <property type="match status" value="1"/>
</dbReference>
<dbReference type="PROSITE" id="PS51186">
    <property type="entry name" value="GNAT"/>
    <property type="match status" value="1"/>
</dbReference>
<proteinExistence type="inferred from homology"/>
<keyword evidence="2 9" id="KW-0820">tRNA-binding</keyword>
<dbReference type="Pfam" id="PF13718">
    <property type="entry name" value="GNAT_acetyltr_2"/>
    <property type="match status" value="2"/>
</dbReference>
<comment type="function">
    <text evidence="9">Catalyzes the formation of N(4)-acetylcytidine (ac(4)C) at the wobble position of tRNA(Met), by using acetyl-CoA as an acetyl donor and ATP (or GTP).</text>
</comment>
<evidence type="ECO:0000256" key="3">
    <source>
        <dbReference type="ARBA" id="ARBA00022679"/>
    </source>
</evidence>
<keyword evidence="12" id="KW-1185">Reference proteome</keyword>
<dbReference type="InterPro" id="IPR038321">
    <property type="entry name" value="TmcA_C_sf"/>
</dbReference>
<comment type="subcellular location">
    <subcellularLocation>
        <location evidence="9">Cytoplasm</location>
    </subcellularLocation>
</comment>
<evidence type="ECO:0000256" key="2">
    <source>
        <dbReference type="ARBA" id="ARBA00022555"/>
    </source>
</evidence>
<dbReference type="InterPro" id="IPR007807">
    <property type="entry name" value="TcmA/NAT10_helicase"/>
</dbReference>
<dbReference type="Proteomes" id="UP001597420">
    <property type="component" value="Unassembled WGS sequence"/>
</dbReference>
<feature type="domain" description="N-acetyltransferase" evidence="10">
    <location>
        <begin position="361"/>
        <end position="539"/>
    </location>
</feature>
<protein>
    <recommendedName>
        <fullName evidence="9">tRNA(Met) cytidine acetyltransferase TmcA</fullName>
        <ecNumber evidence="9">2.3.1.193</ecNumber>
    </recommendedName>
</protein>
<dbReference type="InterPro" id="IPR000182">
    <property type="entry name" value="GNAT_dom"/>
</dbReference>
<dbReference type="Pfam" id="PF05127">
    <property type="entry name" value="NAT10_TcmA_helicase"/>
    <property type="match status" value="1"/>
</dbReference>
<keyword evidence="1 9" id="KW-0963">Cytoplasm</keyword>
<dbReference type="InterPro" id="IPR013562">
    <property type="entry name" value="TmcA/NAT10_N"/>
</dbReference>
<dbReference type="InterPro" id="IPR027417">
    <property type="entry name" value="P-loop_NTPase"/>
</dbReference>
<dbReference type="RefSeq" id="WP_379099635.1">
    <property type="nucleotide sequence ID" value="NZ_JBHUFP010000025.1"/>
</dbReference>
<dbReference type="EMBL" id="JBHUFP010000025">
    <property type="protein sequence ID" value="MFD1806899.1"/>
    <property type="molecule type" value="Genomic_DNA"/>
</dbReference>
<evidence type="ECO:0000313" key="11">
    <source>
        <dbReference type="EMBL" id="MFD1806899.1"/>
    </source>
</evidence>
<keyword evidence="3 9" id="KW-0808">Transferase</keyword>
<dbReference type="Gene3D" id="3.40.50.11040">
    <property type="match status" value="1"/>
</dbReference>
<dbReference type="EC" id="2.3.1.193" evidence="9"/>
<dbReference type="Gene3D" id="3.40.50.300">
    <property type="entry name" value="P-loop containing nucleotide triphosphate hydrolases"/>
    <property type="match status" value="1"/>
</dbReference>
<dbReference type="InterPro" id="IPR016181">
    <property type="entry name" value="Acyl_CoA_acyltransferase"/>
</dbReference>
<keyword evidence="7 9" id="KW-0694">RNA-binding</keyword>
<evidence type="ECO:0000256" key="8">
    <source>
        <dbReference type="ARBA" id="ARBA00023315"/>
    </source>
</evidence>
<comment type="caution">
    <text evidence="11">The sequence shown here is derived from an EMBL/GenBank/DDBJ whole genome shotgun (WGS) entry which is preliminary data.</text>
</comment>
<keyword evidence="8 9" id="KW-0012">Acyltransferase</keyword>
<gene>
    <name evidence="9" type="primary">tmcA</name>
    <name evidence="11" type="ORF">ACFSAV_11070</name>
</gene>
<evidence type="ECO:0000256" key="9">
    <source>
        <dbReference type="HAMAP-Rule" id="MF_01886"/>
    </source>
</evidence>
<dbReference type="Gene3D" id="1.20.120.890">
    <property type="entry name" value="tRNA(Met) cytidine acetyltransferase, tail domain"/>
    <property type="match status" value="1"/>
</dbReference>
<dbReference type="CDD" id="cd04301">
    <property type="entry name" value="NAT_SF"/>
    <property type="match status" value="1"/>
</dbReference>
<dbReference type="PANTHER" id="PTHR10925:SF5">
    <property type="entry name" value="RNA CYTIDINE ACETYLTRANSFERASE"/>
    <property type="match status" value="1"/>
</dbReference>
<evidence type="ECO:0000256" key="1">
    <source>
        <dbReference type="ARBA" id="ARBA00022490"/>
    </source>
</evidence>
<evidence type="ECO:0000313" key="12">
    <source>
        <dbReference type="Proteomes" id="UP001597420"/>
    </source>
</evidence>
<feature type="binding site" evidence="9">
    <location>
        <position position="172"/>
    </location>
    <ligand>
        <name>ATP</name>
        <dbReference type="ChEBI" id="CHEBI:30616"/>
    </ligand>
</feature>
<feature type="binding site" evidence="9">
    <location>
        <begin position="467"/>
        <end position="469"/>
    </location>
    <ligand>
        <name>acetyl-CoA</name>
        <dbReference type="ChEBI" id="CHEBI:57288"/>
    </ligand>
</feature>
<dbReference type="PANTHER" id="PTHR10925">
    <property type="entry name" value="N-ACETYLTRANSFERASE 10"/>
    <property type="match status" value="1"/>
</dbReference>
<dbReference type="SUPFAM" id="SSF55729">
    <property type="entry name" value="Acyl-CoA N-acyltransferases (Nat)"/>
    <property type="match status" value="1"/>
</dbReference>
<dbReference type="Gene3D" id="3.40.630.30">
    <property type="match status" value="1"/>
</dbReference>
<comment type="catalytic activity">
    <reaction evidence="9">
        <text>cytidine(34) in elongator tRNA(Met) + acetyl-CoA + ATP + H2O = N(4)-acetylcytidine(34) in elongator tRNA(Met) + ADP + phosphate + CoA + H(+)</text>
        <dbReference type="Rhea" id="RHEA:43788"/>
        <dbReference type="Rhea" id="RHEA-COMP:10693"/>
        <dbReference type="Rhea" id="RHEA-COMP:10694"/>
        <dbReference type="ChEBI" id="CHEBI:15377"/>
        <dbReference type="ChEBI" id="CHEBI:15378"/>
        <dbReference type="ChEBI" id="CHEBI:30616"/>
        <dbReference type="ChEBI" id="CHEBI:43474"/>
        <dbReference type="ChEBI" id="CHEBI:57287"/>
        <dbReference type="ChEBI" id="CHEBI:57288"/>
        <dbReference type="ChEBI" id="CHEBI:74900"/>
        <dbReference type="ChEBI" id="CHEBI:82748"/>
        <dbReference type="ChEBI" id="CHEBI:456216"/>
        <dbReference type="EC" id="2.3.1.193"/>
    </reaction>
</comment>
<reference evidence="12" key="1">
    <citation type="journal article" date="2019" name="Int. J. Syst. Evol. Microbiol.">
        <title>The Global Catalogue of Microorganisms (GCM) 10K type strain sequencing project: providing services to taxonomists for standard genome sequencing and annotation.</title>
        <authorList>
            <consortium name="The Broad Institute Genomics Platform"/>
            <consortium name="The Broad Institute Genome Sequencing Center for Infectious Disease"/>
            <person name="Wu L."/>
            <person name="Ma J."/>
        </authorList>
    </citation>
    <scope>NUCLEOTIDE SEQUENCE [LARGE SCALE GENOMIC DNA]</scope>
    <source>
        <strain evidence="12">CCM 7950</strain>
    </source>
</reference>
<evidence type="ECO:0000259" key="10">
    <source>
        <dbReference type="PROSITE" id="PS51186"/>
    </source>
</evidence>
<accession>A0ABW4NWB2</accession>
<evidence type="ECO:0000256" key="4">
    <source>
        <dbReference type="ARBA" id="ARBA00022694"/>
    </source>
</evidence>
<organism evidence="11 12">
    <name type="scientific">Pasteurella oralis</name>
    <dbReference type="NCBI Taxonomy" id="1071947"/>
    <lineage>
        <taxon>Bacteria</taxon>
        <taxon>Pseudomonadati</taxon>
        <taxon>Pseudomonadota</taxon>
        <taxon>Gammaproteobacteria</taxon>
        <taxon>Pasteurellales</taxon>
        <taxon>Pasteurellaceae</taxon>
        <taxon>Pasteurella</taxon>
    </lineage>
</organism>
<sequence length="655" mass="74899">MTRHVVFWQGTEALLVQQCLYQIDHLIQQKSAVWIGECLPHFTSIPHFPFHTAKNLLGREFSLIIYNGWQGLNLEALAVASGTLTLQGTLLILLPDWQDLVSQPDQDSLRWCGEDQPITTPHFSRFFQQKVAKYEFPVYHKQTIPPFVLASLQTTISQHTQHLSNKVPTFEQQQILSQLIQKSVPIFIVTAKRGRGKSALAGLWAKYLVQQKQPVILTAPNKNAVNVLREFADVDVQFLSPDQLYAQIQQNPQQFEQHWLLIDEAAMIPLPLLNHLTASFKQVLCTTTMQSYEGTGRGFLLKFIANLKCPFVHLQLHTPLRWQKQDKLEAFIDELLLLQAEDQLLQLEKSVTTTFTYQAYTQQQLVTQQKIIPFYALLTLAHYRTSTVDLRRLFDAPKQQFYVAESAHQLVGAIWLVEEGGLIDEQLIWAIERGIRRPRGNLVAQALCFQAHLPDACRLKSGRISRIAVLPQWQQQGIGRQLVDTLVQDCQVDFLSVSFGYTTALAYFWQKCGFFLVNLGEQKEASSGCYSVIAVKPLTAQGEQFCQQAKSQFERNLAFSFHPLRTEFVLSTQDWQLLPQDITILQKFADYHTTLSACLPSIQRLMAVSSEQDCPSLSAYCQHRHITQLALSKQNWLKSCRLEVKKMLQKYTTVL</sequence>
<evidence type="ECO:0000256" key="5">
    <source>
        <dbReference type="ARBA" id="ARBA00022741"/>
    </source>
</evidence>
<evidence type="ECO:0000256" key="7">
    <source>
        <dbReference type="ARBA" id="ARBA00022884"/>
    </source>
</evidence>